<dbReference type="AlphaFoldDB" id="A0A1E3X3T1"/>
<accession>A0A1E3X3T1</accession>
<proteinExistence type="predicted"/>
<sequence>MNKVNSLFLFSIFVLSFSITSEASQVDFSWSTPESLTYKKDSEDEKKYIVWMYSVKNTTDNKIVVPIETFLKTDTQKNYEDKYIPDIVSKFSKGNEKYISASEMKGEFGPGVTKKGIAIFEDIDPYAQKINIYVTGLTHFFFWRWRLVDYSYKITYKKSGDSWTLDEHGISKDSSHRNYADKFK</sequence>
<evidence type="ECO:0000313" key="3">
    <source>
        <dbReference type="Proteomes" id="UP000094056"/>
    </source>
</evidence>
<protein>
    <recommendedName>
        <fullName evidence="4">DUF4424 domain-containing protein</fullName>
    </recommendedName>
</protein>
<gene>
    <name evidence="2" type="ORF">SCARUB_04609</name>
</gene>
<reference evidence="2 3" key="1">
    <citation type="submission" date="2016-07" db="EMBL/GenBank/DDBJ databases">
        <title>Draft genome of Scalindua rubra, obtained from a brine-seawater interface in the Red Sea, sheds light on salt adaptation in anammox bacteria.</title>
        <authorList>
            <person name="Speth D.R."/>
            <person name="Lagkouvardos I."/>
            <person name="Wang Y."/>
            <person name="Qian P.-Y."/>
            <person name="Dutilh B.E."/>
            <person name="Jetten M.S."/>
        </authorList>
    </citation>
    <scope>NUCLEOTIDE SEQUENCE [LARGE SCALE GENOMIC DNA]</scope>
    <source>
        <strain evidence="2">BSI-1</strain>
    </source>
</reference>
<evidence type="ECO:0008006" key="4">
    <source>
        <dbReference type="Google" id="ProtNLM"/>
    </source>
</evidence>
<dbReference type="EMBL" id="MAYW01000250">
    <property type="protein sequence ID" value="ODS30281.1"/>
    <property type="molecule type" value="Genomic_DNA"/>
</dbReference>
<evidence type="ECO:0000313" key="2">
    <source>
        <dbReference type="EMBL" id="ODS30281.1"/>
    </source>
</evidence>
<name>A0A1E3X3T1_9BACT</name>
<feature type="chain" id="PRO_5009140027" description="DUF4424 domain-containing protein" evidence="1">
    <location>
        <begin position="24"/>
        <end position="184"/>
    </location>
</feature>
<organism evidence="2 3">
    <name type="scientific">Candidatus Scalindua rubra</name>
    <dbReference type="NCBI Taxonomy" id="1872076"/>
    <lineage>
        <taxon>Bacteria</taxon>
        <taxon>Pseudomonadati</taxon>
        <taxon>Planctomycetota</taxon>
        <taxon>Candidatus Brocadiia</taxon>
        <taxon>Candidatus Brocadiales</taxon>
        <taxon>Candidatus Scalinduaceae</taxon>
        <taxon>Candidatus Scalindua</taxon>
    </lineage>
</organism>
<keyword evidence="1" id="KW-0732">Signal</keyword>
<evidence type="ECO:0000256" key="1">
    <source>
        <dbReference type="SAM" id="SignalP"/>
    </source>
</evidence>
<feature type="signal peptide" evidence="1">
    <location>
        <begin position="1"/>
        <end position="23"/>
    </location>
</feature>
<comment type="caution">
    <text evidence="2">The sequence shown here is derived from an EMBL/GenBank/DDBJ whole genome shotgun (WGS) entry which is preliminary data.</text>
</comment>
<dbReference type="Proteomes" id="UP000094056">
    <property type="component" value="Unassembled WGS sequence"/>
</dbReference>